<dbReference type="Proteomes" id="UP000288216">
    <property type="component" value="Unassembled WGS sequence"/>
</dbReference>
<dbReference type="EMBL" id="BFAA01033549">
    <property type="protein sequence ID" value="GCB83398.1"/>
    <property type="molecule type" value="Genomic_DNA"/>
</dbReference>
<dbReference type="GO" id="GO:0050852">
    <property type="term" value="P:T cell receptor signaling pathway"/>
    <property type="evidence" value="ECO:0007669"/>
    <property type="project" value="TreeGrafter"/>
</dbReference>
<name>A0A401QDC1_SCYTO</name>
<organism evidence="11 12">
    <name type="scientific">Scyliorhinus torazame</name>
    <name type="common">Cloudy catshark</name>
    <name type="synonym">Catulus torazame</name>
    <dbReference type="NCBI Taxonomy" id="75743"/>
    <lineage>
        <taxon>Eukaryota</taxon>
        <taxon>Metazoa</taxon>
        <taxon>Chordata</taxon>
        <taxon>Craniata</taxon>
        <taxon>Vertebrata</taxon>
        <taxon>Chondrichthyes</taxon>
        <taxon>Elasmobranchii</taxon>
        <taxon>Galeomorphii</taxon>
        <taxon>Galeoidea</taxon>
        <taxon>Carcharhiniformes</taxon>
        <taxon>Scyliorhinidae</taxon>
        <taxon>Scyliorhinus</taxon>
    </lineage>
</organism>
<feature type="domain" description="Ig-like" evidence="10">
    <location>
        <begin position="1"/>
        <end position="72"/>
    </location>
</feature>
<keyword evidence="2" id="KW-0812">Transmembrane</keyword>
<evidence type="ECO:0000256" key="5">
    <source>
        <dbReference type="ARBA" id="ARBA00023136"/>
    </source>
</evidence>
<evidence type="ECO:0000256" key="4">
    <source>
        <dbReference type="ARBA" id="ARBA00022989"/>
    </source>
</evidence>
<dbReference type="GO" id="GO:0042110">
    <property type="term" value="P:T cell activation"/>
    <property type="evidence" value="ECO:0007669"/>
    <property type="project" value="UniProtKB-ARBA"/>
</dbReference>
<protein>
    <recommendedName>
        <fullName evidence="10">Ig-like domain-containing protein</fullName>
    </recommendedName>
</protein>
<evidence type="ECO:0000256" key="9">
    <source>
        <dbReference type="ARBA" id="ARBA00038221"/>
    </source>
</evidence>
<sequence>MEVRWTKGNALVHLYRFGQDENAEQDARFKDRTQLFANEFQNGNVSLKLTKVELKDEGEYKCLVDTPEREYQDAIVTLNVASLGEMPSVNLVKYLGNGIQLLCESDSWYPTPTVEWKDGEGKALAEQSQSVTDQNPKTLIMVKSYLDVTSGSGNSFSCRLGSERLNRTVSTVFSVP</sequence>
<evidence type="ECO:0000256" key="2">
    <source>
        <dbReference type="ARBA" id="ARBA00022692"/>
    </source>
</evidence>
<keyword evidence="5" id="KW-0472">Membrane</keyword>
<evidence type="ECO:0000259" key="10">
    <source>
        <dbReference type="PROSITE" id="PS50835"/>
    </source>
</evidence>
<dbReference type="Pfam" id="PF22705">
    <property type="entry name" value="C2-set_3"/>
    <property type="match status" value="1"/>
</dbReference>
<dbReference type="GO" id="GO:0009897">
    <property type="term" value="C:external side of plasma membrane"/>
    <property type="evidence" value="ECO:0007669"/>
    <property type="project" value="TreeGrafter"/>
</dbReference>
<dbReference type="PROSITE" id="PS50835">
    <property type="entry name" value="IG_LIKE"/>
    <property type="match status" value="2"/>
</dbReference>
<comment type="subcellular location">
    <subcellularLocation>
        <location evidence="1">Membrane</location>
    </subcellularLocation>
</comment>
<dbReference type="InterPro" id="IPR007110">
    <property type="entry name" value="Ig-like_dom"/>
</dbReference>
<dbReference type="InterPro" id="IPR053896">
    <property type="entry name" value="BTN3A2-like_Ig-C"/>
</dbReference>
<evidence type="ECO:0000256" key="1">
    <source>
        <dbReference type="ARBA" id="ARBA00004370"/>
    </source>
</evidence>
<feature type="domain" description="Ig-like" evidence="10">
    <location>
        <begin position="87"/>
        <end position="170"/>
    </location>
</feature>
<keyword evidence="4" id="KW-1133">Transmembrane helix</keyword>
<dbReference type="InterPro" id="IPR013783">
    <property type="entry name" value="Ig-like_fold"/>
</dbReference>
<dbReference type="Gene3D" id="2.60.40.10">
    <property type="entry name" value="Immunoglobulins"/>
    <property type="match status" value="2"/>
</dbReference>
<dbReference type="OrthoDB" id="6105938at2759"/>
<evidence type="ECO:0000256" key="7">
    <source>
        <dbReference type="ARBA" id="ARBA00023180"/>
    </source>
</evidence>
<reference evidence="11 12" key="1">
    <citation type="journal article" date="2018" name="Nat. Ecol. Evol.">
        <title>Shark genomes provide insights into elasmobranch evolution and the origin of vertebrates.</title>
        <authorList>
            <person name="Hara Y"/>
            <person name="Yamaguchi K"/>
            <person name="Onimaru K"/>
            <person name="Kadota M"/>
            <person name="Koyanagi M"/>
            <person name="Keeley SD"/>
            <person name="Tatsumi K"/>
            <person name="Tanaka K"/>
            <person name="Motone F"/>
            <person name="Kageyama Y"/>
            <person name="Nozu R"/>
            <person name="Adachi N"/>
            <person name="Nishimura O"/>
            <person name="Nakagawa R"/>
            <person name="Tanegashima C"/>
            <person name="Kiyatake I"/>
            <person name="Matsumoto R"/>
            <person name="Murakumo K"/>
            <person name="Nishida K"/>
            <person name="Terakita A"/>
            <person name="Kuratani S"/>
            <person name="Sato K"/>
            <person name="Hyodo S Kuraku.S."/>
        </authorList>
    </citation>
    <scope>NUCLEOTIDE SEQUENCE [LARGE SCALE GENOMIC DNA]</scope>
</reference>
<dbReference type="InterPro" id="IPR013106">
    <property type="entry name" value="Ig_V-set"/>
</dbReference>
<dbReference type="GO" id="GO:0001817">
    <property type="term" value="P:regulation of cytokine production"/>
    <property type="evidence" value="ECO:0007669"/>
    <property type="project" value="TreeGrafter"/>
</dbReference>
<feature type="non-terminal residue" evidence="11">
    <location>
        <position position="176"/>
    </location>
</feature>
<dbReference type="GO" id="GO:0005102">
    <property type="term" value="F:signaling receptor binding"/>
    <property type="evidence" value="ECO:0007669"/>
    <property type="project" value="TreeGrafter"/>
</dbReference>
<keyword evidence="12" id="KW-1185">Reference proteome</keyword>
<dbReference type="SUPFAM" id="SSF48726">
    <property type="entry name" value="Immunoglobulin"/>
    <property type="match status" value="2"/>
</dbReference>
<dbReference type="InterPro" id="IPR036179">
    <property type="entry name" value="Ig-like_dom_sf"/>
</dbReference>
<dbReference type="FunFam" id="2.60.40.10:FF:000142">
    <property type="entry name" value="V-set domain-containing T-cell activation inhibitor 1"/>
    <property type="match status" value="1"/>
</dbReference>
<keyword evidence="3" id="KW-0732">Signal</keyword>
<dbReference type="GO" id="GO:1903037">
    <property type="term" value="P:regulation of leukocyte cell-cell adhesion"/>
    <property type="evidence" value="ECO:0007669"/>
    <property type="project" value="UniProtKB-ARBA"/>
</dbReference>
<dbReference type="PANTHER" id="PTHR24100">
    <property type="entry name" value="BUTYROPHILIN"/>
    <property type="match status" value="1"/>
</dbReference>
<evidence type="ECO:0000313" key="11">
    <source>
        <dbReference type="EMBL" id="GCB83398.1"/>
    </source>
</evidence>
<evidence type="ECO:0000256" key="3">
    <source>
        <dbReference type="ARBA" id="ARBA00022729"/>
    </source>
</evidence>
<dbReference type="OMA" id="PEREYQD"/>
<keyword evidence="8" id="KW-0393">Immunoglobulin domain</keyword>
<evidence type="ECO:0000256" key="6">
    <source>
        <dbReference type="ARBA" id="ARBA00023157"/>
    </source>
</evidence>
<dbReference type="FunFam" id="2.60.40.10:FF:000088">
    <property type="entry name" value="Butyrophilin subfamily 1 member A1"/>
    <property type="match status" value="1"/>
</dbReference>
<evidence type="ECO:0000313" key="12">
    <source>
        <dbReference type="Proteomes" id="UP000288216"/>
    </source>
</evidence>
<comment type="similarity">
    <text evidence="9">Belongs to the SKINT family.</text>
</comment>
<comment type="caution">
    <text evidence="11">The sequence shown here is derived from an EMBL/GenBank/DDBJ whole genome shotgun (WGS) entry which is preliminary data.</text>
</comment>
<gene>
    <name evidence="11" type="ORF">scyTo_0023769</name>
</gene>
<keyword evidence="6" id="KW-1015">Disulfide bond</keyword>
<accession>A0A401QDC1</accession>
<dbReference type="AlphaFoldDB" id="A0A401QDC1"/>
<dbReference type="GO" id="GO:0050863">
    <property type="term" value="P:regulation of T cell activation"/>
    <property type="evidence" value="ECO:0007669"/>
    <property type="project" value="UniProtKB-ARBA"/>
</dbReference>
<keyword evidence="7" id="KW-0325">Glycoprotein</keyword>
<proteinExistence type="inferred from homology"/>
<dbReference type="Pfam" id="PF07686">
    <property type="entry name" value="V-set"/>
    <property type="match status" value="1"/>
</dbReference>
<evidence type="ECO:0000256" key="8">
    <source>
        <dbReference type="ARBA" id="ARBA00023319"/>
    </source>
</evidence>
<dbReference type="InterPro" id="IPR050504">
    <property type="entry name" value="IgSF_BTN/MOG"/>
</dbReference>